<evidence type="ECO:0000313" key="2">
    <source>
        <dbReference type="Proteomes" id="UP000253999"/>
    </source>
</evidence>
<comment type="caution">
    <text evidence="1">The sequence shown here is derived from an EMBL/GenBank/DDBJ whole genome shotgun (WGS) entry which is preliminary data.</text>
</comment>
<evidence type="ECO:0008006" key="3">
    <source>
        <dbReference type="Google" id="ProtNLM"/>
    </source>
</evidence>
<accession>A0A369ZHJ0</accession>
<dbReference type="Proteomes" id="UP000253999">
    <property type="component" value="Unassembled WGS sequence"/>
</dbReference>
<sequence length="205" mass="23360">MKYFNKLISISSESINSIKSVDLPVELKKLYRGKNGFVAFESTFRIYDIDTLVNINSLIQSELSIGGIFFGDNALGEGFCIKDDDFYRYDFELDELEFIGTGIEEFSYALLSKYNYYTGYKLAKDWMKYNNALDIHNILMPIIPFSLGGEYSNENLVAYPRCEGIKIKIKFCKTISGYSDGMQVKLDEVYNLNSSDSTSVHTNAI</sequence>
<proteinExistence type="predicted"/>
<evidence type="ECO:0000313" key="1">
    <source>
        <dbReference type="EMBL" id="RDF04042.1"/>
    </source>
</evidence>
<organism evidence="1 2">
    <name type="scientific">Haemophilus parahaemolyticus</name>
    <dbReference type="NCBI Taxonomy" id="735"/>
    <lineage>
        <taxon>Bacteria</taxon>
        <taxon>Pseudomonadati</taxon>
        <taxon>Pseudomonadota</taxon>
        <taxon>Gammaproteobacteria</taxon>
        <taxon>Pasteurellales</taxon>
        <taxon>Pasteurellaceae</taxon>
        <taxon>Haemophilus</taxon>
    </lineage>
</organism>
<dbReference type="AlphaFoldDB" id="A0A369ZHJ0"/>
<name>A0A369ZHJ0_HAEPH</name>
<gene>
    <name evidence="1" type="ORF">DPV98_05815</name>
</gene>
<reference evidence="1 2" key="1">
    <citation type="submission" date="2018-05" db="EMBL/GenBank/DDBJ databases">
        <title>Draft Genome Sequences for a Diverse set of 7 Haemophilus Species.</title>
        <authorList>
            <person name="Nichols M."/>
            <person name="Topaz N."/>
            <person name="Wang X."/>
            <person name="Wang X."/>
            <person name="Boxrud D."/>
        </authorList>
    </citation>
    <scope>NUCLEOTIDE SEQUENCE [LARGE SCALE GENOMIC DNA]</scope>
    <source>
        <strain evidence="1 2">C2010039593</strain>
    </source>
</reference>
<dbReference type="RefSeq" id="WP_111313022.1">
    <property type="nucleotide sequence ID" value="NZ_QEQD01000005.1"/>
</dbReference>
<dbReference type="EMBL" id="QEQD01000005">
    <property type="protein sequence ID" value="RDF04042.1"/>
    <property type="molecule type" value="Genomic_DNA"/>
</dbReference>
<protein>
    <recommendedName>
        <fullName evidence="3">DUF1851 domain-containing protein</fullName>
    </recommendedName>
</protein>